<dbReference type="GO" id="GO:0042773">
    <property type="term" value="P:ATP synthesis coupled electron transport"/>
    <property type="evidence" value="ECO:0007669"/>
    <property type="project" value="InterPro"/>
</dbReference>
<dbReference type="GO" id="GO:0012505">
    <property type="term" value="C:endomembrane system"/>
    <property type="evidence" value="ECO:0007669"/>
    <property type="project" value="UniProtKB-SubCell"/>
</dbReference>
<comment type="similarity">
    <text evidence="2">Belongs to the complex I subunit 4 family.</text>
</comment>
<evidence type="ECO:0000256" key="6">
    <source>
        <dbReference type="RuleBase" id="RU000320"/>
    </source>
</evidence>
<dbReference type="GO" id="GO:0016020">
    <property type="term" value="C:membrane"/>
    <property type="evidence" value="ECO:0007669"/>
    <property type="project" value="UniProtKB-SubCell"/>
</dbReference>
<dbReference type="Pfam" id="PF00361">
    <property type="entry name" value="Proton_antipo_M"/>
    <property type="match status" value="2"/>
</dbReference>
<proteinExistence type="inferred from homology"/>
<dbReference type="NCBIfam" id="TIGR01972">
    <property type="entry name" value="NDH_I_M"/>
    <property type="match status" value="1"/>
</dbReference>
<feature type="transmembrane region" description="Helical" evidence="7">
    <location>
        <begin position="115"/>
        <end position="133"/>
    </location>
</feature>
<evidence type="ECO:0000256" key="1">
    <source>
        <dbReference type="ARBA" id="ARBA00004127"/>
    </source>
</evidence>
<evidence type="ECO:0000259" key="8">
    <source>
        <dbReference type="Pfam" id="PF00361"/>
    </source>
</evidence>
<name>A0A6B1DQD5_9CHLR</name>
<dbReference type="PANTHER" id="PTHR43507">
    <property type="entry name" value="NADH-UBIQUINONE OXIDOREDUCTASE CHAIN 4"/>
    <property type="match status" value="1"/>
</dbReference>
<feature type="transmembrane region" description="Helical" evidence="7">
    <location>
        <begin position="250"/>
        <end position="270"/>
    </location>
</feature>
<feature type="domain" description="NADH:quinone oxidoreductase/Mrp antiporter transmembrane" evidence="8">
    <location>
        <begin position="132"/>
        <end position="328"/>
    </location>
</feature>
<dbReference type="GO" id="GO:0008137">
    <property type="term" value="F:NADH dehydrogenase (ubiquinone) activity"/>
    <property type="evidence" value="ECO:0007669"/>
    <property type="project" value="InterPro"/>
</dbReference>
<organism evidence="9">
    <name type="scientific">Caldilineaceae bacterium SB0662_bin_9</name>
    <dbReference type="NCBI Taxonomy" id="2605258"/>
    <lineage>
        <taxon>Bacteria</taxon>
        <taxon>Bacillati</taxon>
        <taxon>Chloroflexota</taxon>
        <taxon>Caldilineae</taxon>
        <taxon>Caldilineales</taxon>
        <taxon>Caldilineaceae</taxon>
    </lineage>
</organism>
<evidence type="ECO:0000256" key="3">
    <source>
        <dbReference type="ARBA" id="ARBA00022692"/>
    </source>
</evidence>
<feature type="transmembrane region" description="Helical" evidence="7">
    <location>
        <begin position="369"/>
        <end position="387"/>
    </location>
</feature>
<feature type="domain" description="NADH:quinone oxidoreductase/Mrp antiporter transmembrane" evidence="8">
    <location>
        <begin position="358"/>
        <end position="456"/>
    </location>
</feature>
<protein>
    <submittedName>
        <fullName evidence="9">NADH-quinone oxidoreductase subunit M</fullName>
    </submittedName>
</protein>
<keyword evidence="3 6" id="KW-0812">Transmembrane</keyword>
<feature type="transmembrane region" description="Helical" evidence="7">
    <location>
        <begin position="310"/>
        <end position="333"/>
    </location>
</feature>
<feature type="transmembrane region" description="Helical" evidence="7">
    <location>
        <begin position="168"/>
        <end position="190"/>
    </location>
</feature>
<evidence type="ECO:0000256" key="7">
    <source>
        <dbReference type="SAM" id="Phobius"/>
    </source>
</evidence>
<dbReference type="GO" id="GO:0015990">
    <property type="term" value="P:electron transport coupled proton transport"/>
    <property type="evidence" value="ECO:0007669"/>
    <property type="project" value="TreeGrafter"/>
</dbReference>
<feature type="transmembrane region" description="Helical" evidence="7">
    <location>
        <begin position="139"/>
        <end position="156"/>
    </location>
</feature>
<dbReference type="EMBL" id="VXPY01000010">
    <property type="protein sequence ID" value="MYD88942.1"/>
    <property type="molecule type" value="Genomic_DNA"/>
</dbReference>
<dbReference type="InterPro" id="IPR003918">
    <property type="entry name" value="NADH_UbQ_OxRdtase"/>
</dbReference>
<evidence type="ECO:0000256" key="4">
    <source>
        <dbReference type="ARBA" id="ARBA00022989"/>
    </source>
</evidence>
<accession>A0A6B1DQD5</accession>
<evidence type="ECO:0000313" key="9">
    <source>
        <dbReference type="EMBL" id="MYD88942.1"/>
    </source>
</evidence>
<reference evidence="9" key="1">
    <citation type="submission" date="2019-09" db="EMBL/GenBank/DDBJ databases">
        <title>Characterisation of the sponge microbiome using genome-centric metagenomics.</title>
        <authorList>
            <person name="Engelberts J.P."/>
            <person name="Robbins S.J."/>
            <person name="De Goeij J.M."/>
            <person name="Aranda M."/>
            <person name="Bell S.C."/>
            <person name="Webster N.S."/>
        </authorList>
    </citation>
    <scope>NUCLEOTIDE SEQUENCE</scope>
    <source>
        <strain evidence="9">SB0662_bin_9</strain>
    </source>
</reference>
<feature type="transmembrane region" description="Helical" evidence="7">
    <location>
        <begin position="407"/>
        <end position="430"/>
    </location>
</feature>
<keyword evidence="5 7" id="KW-0472">Membrane</keyword>
<feature type="transmembrane region" description="Helical" evidence="7">
    <location>
        <begin position="503"/>
        <end position="524"/>
    </location>
</feature>
<feature type="transmembrane region" description="Helical" evidence="7">
    <location>
        <begin position="210"/>
        <end position="229"/>
    </location>
</feature>
<dbReference type="GO" id="GO:0003954">
    <property type="term" value="F:NADH dehydrogenase activity"/>
    <property type="evidence" value="ECO:0007669"/>
    <property type="project" value="TreeGrafter"/>
</dbReference>
<feature type="transmembrane region" description="Helical" evidence="7">
    <location>
        <begin position="282"/>
        <end position="303"/>
    </location>
</feature>
<dbReference type="GO" id="GO:0048039">
    <property type="term" value="F:ubiquinone binding"/>
    <property type="evidence" value="ECO:0007669"/>
    <property type="project" value="TreeGrafter"/>
</dbReference>
<comment type="caution">
    <text evidence="9">The sequence shown here is derived from an EMBL/GenBank/DDBJ whole genome shotgun (WGS) entry which is preliminary data.</text>
</comment>
<feature type="transmembrane region" description="Helical" evidence="7">
    <location>
        <begin position="442"/>
        <end position="462"/>
    </location>
</feature>
<dbReference type="PANTHER" id="PTHR43507:SF1">
    <property type="entry name" value="NADH-UBIQUINONE OXIDOREDUCTASE CHAIN 4"/>
    <property type="match status" value="1"/>
</dbReference>
<dbReference type="InterPro" id="IPR010227">
    <property type="entry name" value="NADH_Q_OxRdtase_chainM/4"/>
</dbReference>
<dbReference type="InterPro" id="IPR001750">
    <property type="entry name" value="ND/Mrp_TM"/>
</dbReference>
<evidence type="ECO:0000256" key="2">
    <source>
        <dbReference type="ARBA" id="ARBA00009025"/>
    </source>
</evidence>
<gene>
    <name evidence="9" type="ORF">F4Y08_01190</name>
</gene>
<evidence type="ECO:0000256" key="5">
    <source>
        <dbReference type="ARBA" id="ARBA00023136"/>
    </source>
</evidence>
<keyword evidence="4 7" id="KW-1133">Transmembrane helix</keyword>
<sequence length="539" mass="59569">MANASQVALFATLFMPLVAGIWVLVFSRSDRAIRWSSILFSLVPLVLSAWLMLTYDRDAGELYGEISAPWIPMLNSNFRIAVDGLSLPLIFLTTLLSTLSLYYSARTIRTRVREYFVMFHLLELSMLGVFMALDYVLFYLFWEVSLVPMYLLIGIWGGENRSYASIKFFIYTLVGSVAMLLAILLTYLATGTFDILMAAEAQPFMQLDDHNRLLLGSLAFWGFFLGFAFKVPSFPFHTWLPDAHTEAPTAGSVILAGVLLKLGAYGFLRIVLPTFPEASQHWAWAVIAVGAVAIVYGAFVCVAQSDLKRLIAYSSVSHMGYVMLGIGAASLVLTPDGLNAVAGKFSDAVTSGQIYDSAVMALNGATLQMFNHGIITGALFLLVGIIYERAHTRDLSKFGGLSAKTPYFYGIMLVTAFASLGLPGLAGFWAEFFTFRGAFAIVPIWAAFGTIGIVMTAVYILWRIIQNVFLGEYDSTKLDHWTDVDGRHADGPTDMVFFEKLTMWPLVIGMFVIGIYPTWLLSFFNTASVRLIMFITGPS</sequence>
<feature type="transmembrane region" description="Helical" evidence="7">
    <location>
        <begin position="80"/>
        <end position="103"/>
    </location>
</feature>
<feature type="transmembrane region" description="Helical" evidence="7">
    <location>
        <begin position="32"/>
        <end position="53"/>
    </location>
</feature>
<comment type="subcellular location">
    <subcellularLocation>
        <location evidence="1">Endomembrane system</location>
        <topology evidence="1">Multi-pass membrane protein</topology>
    </subcellularLocation>
    <subcellularLocation>
        <location evidence="6">Membrane</location>
        <topology evidence="6">Multi-pass membrane protein</topology>
    </subcellularLocation>
</comment>
<dbReference type="AlphaFoldDB" id="A0A6B1DQD5"/>
<feature type="transmembrane region" description="Helical" evidence="7">
    <location>
        <begin position="6"/>
        <end position="25"/>
    </location>
</feature>
<dbReference type="PRINTS" id="PR01437">
    <property type="entry name" value="NUOXDRDTASE4"/>
</dbReference>